<comment type="caution">
    <text evidence="3">The sequence shown here is derived from an EMBL/GenBank/DDBJ whole genome shotgun (WGS) entry which is preliminary data.</text>
</comment>
<accession>A0ABP8QPH6</accession>
<reference evidence="4" key="1">
    <citation type="journal article" date="2019" name="Int. J. Syst. Evol. Microbiol.">
        <title>The Global Catalogue of Microorganisms (GCM) 10K type strain sequencing project: providing services to taxonomists for standard genome sequencing and annotation.</title>
        <authorList>
            <consortium name="The Broad Institute Genomics Platform"/>
            <consortium name="The Broad Institute Genome Sequencing Center for Infectious Disease"/>
            <person name="Wu L."/>
            <person name="Ma J."/>
        </authorList>
    </citation>
    <scope>NUCLEOTIDE SEQUENCE [LARGE SCALE GENOMIC DNA]</scope>
    <source>
        <strain evidence="4">JCM 17933</strain>
    </source>
</reference>
<gene>
    <name evidence="3" type="ORF">GCM10023191_064850</name>
</gene>
<organism evidence="3 4">
    <name type="scientific">Actinoallomurus oryzae</name>
    <dbReference type="NCBI Taxonomy" id="502180"/>
    <lineage>
        <taxon>Bacteria</taxon>
        <taxon>Bacillati</taxon>
        <taxon>Actinomycetota</taxon>
        <taxon>Actinomycetes</taxon>
        <taxon>Streptosporangiales</taxon>
        <taxon>Thermomonosporaceae</taxon>
        <taxon>Actinoallomurus</taxon>
    </lineage>
</organism>
<dbReference type="InterPro" id="IPR012341">
    <property type="entry name" value="6hp_glycosidase-like_sf"/>
</dbReference>
<evidence type="ECO:0000313" key="4">
    <source>
        <dbReference type="Proteomes" id="UP001500503"/>
    </source>
</evidence>
<dbReference type="InterPro" id="IPR018905">
    <property type="entry name" value="A-galactase_NEW3"/>
</dbReference>
<dbReference type="Gene3D" id="1.50.10.10">
    <property type="match status" value="1"/>
</dbReference>
<evidence type="ECO:0000313" key="3">
    <source>
        <dbReference type="EMBL" id="GAA4506988.1"/>
    </source>
</evidence>
<keyword evidence="4" id="KW-1185">Reference proteome</keyword>
<dbReference type="Gene3D" id="2.60.40.10">
    <property type="entry name" value="Immunoglobulins"/>
    <property type="match status" value="1"/>
</dbReference>
<protein>
    <recommendedName>
        <fullName evidence="2">Alpha-galactosidase NEW3 domain-containing protein</fullName>
    </recommendedName>
</protein>
<evidence type="ECO:0000259" key="2">
    <source>
        <dbReference type="Pfam" id="PF10633"/>
    </source>
</evidence>
<proteinExistence type="predicted"/>
<dbReference type="Pfam" id="PF10633">
    <property type="entry name" value="NPCBM_assoc"/>
    <property type="match status" value="1"/>
</dbReference>
<dbReference type="Proteomes" id="UP001500503">
    <property type="component" value="Unassembled WGS sequence"/>
</dbReference>
<dbReference type="InterPro" id="IPR013783">
    <property type="entry name" value="Ig-like_fold"/>
</dbReference>
<dbReference type="SUPFAM" id="SSF48208">
    <property type="entry name" value="Six-hairpin glycosidases"/>
    <property type="match status" value="1"/>
</dbReference>
<feature type="region of interest" description="Disordered" evidence="1">
    <location>
        <begin position="693"/>
        <end position="712"/>
    </location>
</feature>
<name>A0ABP8QPH6_9ACTN</name>
<evidence type="ECO:0000256" key="1">
    <source>
        <dbReference type="SAM" id="MobiDB-lite"/>
    </source>
</evidence>
<dbReference type="RefSeq" id="WP_345470315.1">
    <property type="nucleotide sequence ID" value="NZ_BAABHF010000040.1"/>
</dbReference>
<sequence>MHLFHWTVLPASFKNRLRQRLNITSPRECLTIGKVRMLPVETDPPTRRWIRRVTAAACAFAAAVAVTGFGASPASGATGTPAAPEASGLPPGHEVALFDSTYRSLAERVTARGYAPTSLAGYYAAMYTRDSSVNALALLLGGDDAKARAILRYIFRYSAASGQARMPHRIYQESDTLAAAGEQTDVSAPTVSFRGPRAQATQPIPAPGLVTATDVWLDRTSQARGTVRATLLAGTGPDAQVVDTTSIAVSQIPAGGGWVTLRFLPPLFSSPPAGGYSLRLEAPDTPPGSVTWRGAADGTLSYRERVTDFNISGYDMYDETDQAYSVLLVWARYVRANPSDRAFVAETWPYVRRYANYYLDTPGYLDASLDLIRNPILDDEGYHNTYDLLTNVFTSQALHELTPIADRLGDPADARRWQSISEQIERGIDTNLVTTVDGKRIYGEKYEVTEGNRFHPGYSFANLAPIAVDWYALDTQTMADTLRAYLTHESRDWSGVQMPSSMHDYAFTGHNDWVLTKGLAWEWRFDQENRNQDRISALDAFLRHYYPDETQPISEGWILDSDENLRVTDPGNQEHAGWYAIEMLETYPGLRGTARSLNASMRRTPSLYATAPTSVVAGTPFTVTATLYNTTREPVDYQALRLRSPAGWTVSQPSVGGGQLAPGDPIPVTWTVTPPAGAPVGPATLTVTTRTTARRGGAQSVSGGVTVTVARR</sequence>
<dbReference type="InterPro" id="IPR008928">
    <property type="entry name" value="6-hairpin_glycosidase_sf"/>
</dbReference>
<feature type="domain" description="Alpha-galactosidase NEW3" evidence="2">
    <location>
        <begin position="616"/>
        <end position="690"/>
    </location>
</feature>
<dbReference type="EMBL" id="BAABHF010000040">
    <property type="protein sequence ID" value="GAA4506988.1"/>
    <property type="molecule type" value="Genomic_DNA"/>
</dbReference>